<gene>
    <name evidence="2" type="ORF">Din_043975</name>
</gene>
<dbReference type="PANTHER" id="PTHR34367">
    <property type="entry name" value="OS02G0734667 PROTEIN"/>
    <property type="match status" value="1"/>
</dbReference>
<dbReference type="InterPro" id="IPR040412">
    <property type="entry name" value="At1g65710-like"/>
</dbReference>
<protein>
    <submittedName>
        <fullName evidence="2">Uncharacterized protein</fullName>
    </submittedName>
</protein>
<dbReference type="PANTHER" id="PTHR34367:SF1">
    <property type="entry name" value="OS04G0528600 PROTEIN"/>
    <property type="match status" value="1"/>
</dbReference>
<sequence length="104" mass="12011">MQKPIVENVSNDKDVVQGPDNKPATVDKVVTVNCRAKEEQQQPIVEELHQTLTRSRSFRRSRYLEIINPEALLNHTPLIVLLLEDIQNFHQKNITSLTRRRSIG</sequence>
<evidence type="ECO:0000256" key="1">
    <source>
        <dbReference type="SAM" id="MobiDB-lite"/>
    </source>
</evidence>
<reference evidence="2" key="1">
    <citation type="submission" date="2019-08" db="EMBL/GenBank/DDBJ databases">
        <title>Reference gene set and small RNA set construction with multiple tissues from Davidia involucrata Baill.</title>
        <authorList>
            <person name="Yang H."/>
            <person name="Zhou C."/>
            <person name="Li G."/>
            <person name="Wang J."/>
            <person name="Gao P."/>
            <person name="Wang M."/>
            <person name="Wang R."/>
            <person name="Zhao Y."/>
        </authorList>
    </citation>
    <scope>NUCLEOTIDE SEQUENCE</scope>
    <source>
        <tissue evidence="2">Mixed with DoveR01_LX</tissue>
    </source>
</reference>
<name>A0A5B7C1I0_DAVIN</name>
<feature type="region of interest" description="Disordered" evidence="1">
    <location>
        <begin position="1"/>
        <end position="24"/>
    </location>
</feature>
<proteinExistence type="predicted"/>
<accession>A0A5B7C1I0</accession>
<evidence type="ECO:0000313" key="2">
    <source>
        <dbReference type="EMBL" id="MPA74534.1"/>
    </source>
</evidence>
<organism evidence="2">
    <name type="scientific">Davidia involucrata</name>
    <name type="common">Dove tree</name>
    <dbReference type="NCBI Taxonomy" id="16924"/>
    <lineage>
        <taxon>Eukaryota</taxon>
        <taxon>Viridiplantae</taxon>
        <taxon>Streptophyta</taxon>
        <taxon>Embryophyta</taxon>
        <taxon>Tracheophyta</taxon>
        <taxon>Spermatophyta</taxon>
        <taxon>Magnoliopsida</taxon>
        <taxon>eudicotyledons</taxon>
        <taxon>Gunneridae</taxon>
        <taxon>Pentapetalae</taxon>
        <taxon>asterids</taxon>
        <taxon>Cornales</taxon>
        <taxon>Nyssaceae</taxon>
        <taxon>Davidia</taxon>
    </lineage>
</organism>
<dbReference type="EMBL" id="GHES01043975">
    <property type="protein sequence ID" value="MPA74534.1"/>
    <property type="molecule type" value="Transcribed_RNA"/>
</dbReference>
<dbReference type="AlphaFoldDB" id="A0A5B7C1I0"/>